<reference evidence="1 2" key="2">
    <citation type="journal article" date="2013" name="Plant Cell Physiol.">
        <title>Rice Annotation Project Database (RAP-DB): an integrative and interactive database for rice genomics.</title>
        <authorList>
            <person name="Sakai H."/>
            <person name="Lee S.S."/>
            <person name="Tanaka T."/>
            <person name="Numa H."/>
            <person name="Kim J."/>
            <person name="Kawahara Y."/>
            <person name="Wakimoto H."/>
            <person name="Yang C.C."/>
            <person name="Iwamoto M."/>
            <person name="Abe T."/>
            <person name="Yamada Y."/>
            <person name="Muto A."/>
            <person name="Inokuchi H."/>
            <person name="Ikemura T."/>
            <person name="Matsumoto T."/>
            <person name="Sasaki T."/>
            <person name="Itoh T."/>
        </authorList>
    </citation>
    <scope>NUCLEOTIDE SEQUENCE [LARGE SCALE GENOMIC DNA]</scope>
    <source>
        <strain evidence="2">cv. Nipponbare</strain>
    </source>
</reference>
<name>A0A0P0Y8G3_ORYSJ</name>
<proteinExistence type="predicted"/>
<accession>A0A0P0Y8G3</accession>
<reference evidence="2" key="1">
    <citation type="journal article" date="2005" name="Nature">
        <title>The map-based sequence of the rice genome.</title>
        <authorList>
            <consortium name="International rice genome sequencing project (IRGSP)"/>
            <person name="Matsumoto T."/>
            <person name="Wu J."/>
            <person name="Kanamori H."/>
            <person name="Katayose Y."/>
            <person name="Fujisawa M."/>
            <person name="Namiki N."/>
            <person name="Mizuno H."/>
            <person name="Yamamoto K."/>
            <person name="Antonio B.A."/>
            <person name="Baba T."/>
            <person name="Sakata K."/>
            <person name="Nagamura Y."/>
            <person name="Aoki H."/>
            <person name="Arikawa K."/>
            <person name="Arita K."/>
            <person name="Bito T."/>
            <person name="Chiden Y."/>
            <person name="Fujitsuka N."/>
            <person name="Fukunaka R."/>
            <person name="Hamada M."/>
            <person name="Harada C."/>
            <person name="Hayashi A."/>
            <person name="Hijishita S."/>
            <person name="Honda M."/>
            <person name="Hosokawa S."/>
            <person name="Ichikawa Y."/>
            <person name="Idonuma A."/>
            <person name="Iijima M."/>
            <person name="Ikeda M."/>
            <person name="Ikeno M."/>
            <person name="Ito K."/>
            <person name="Ito S."/>
            <person name="Ito T."/>
            <person name="Ito Y."/>
            <person name="Ito Y."/>
            <person name="Iwabuchi A."/>
            <person name="Kamiya K."/>
            <person name="Karasawa W."/>
            <person name="Kurita K."/>
            <person name="Katagiri S."/>
            <person name="Kikuta A."/>
            <person name="Kobayashi H."/>
            <person name="Kobayashi N."/>
            <person name="Machita K."/>
            <person name="Maehara T."/>
            <person name="Masukawa M."/>
            <person name="Mizubayashi T."/>
            <person name="Mukai Y."/>
            <person name="Nagasaki H."/>
            <person name="Nagata Y."/>
            <person name="Naito S."/>
            <person name="Nakashima M."/>
            <person name="Nakama Y."/>
            <person name="Nakamichi Y."/>
            <person name="Nakamura M."/>
            <person name="Meguro A."/>
            <person name="Negishi M."/>
            <person name="Ohta I."/>
            <person name="Ohta T."/>
            <person name="Okamoto M."/>
            <person name="Ono N."/>
            <person name="Saji S."/>
            <person name="Sakaguchi M."/>
            <person name="Sakai K."/>
            <person name="Shibata M."/>
            <person name="Shimokawa T."/>
            <person name="Song J."/>
            <person name="Takazaki Y."/>
            <person name="Terasawa K."/>
            <person name="Tsugane M."/>
            <person name="Tsuji K."/>
            <person name="Ueda S."/>
            <person name="Waki K."/>
            <person name="Yamagata H."/>
            <person name="Yamamoto M."/>
            <person name="Yamamoto S."/>
            <person name="Yamane H."/>
            <person name="Yoshiki S."/>
            <person name="Yoshihara R."/>
            <person name="Yukawa K."/>
            <person name="Zhong H."/>
            <person name="Yano M."/>
            <person name="Yuan Q."/>
            <person name="Ouyang S."/>
            <person name="Liu J."/>
            <person name="Jones K.M."/>
            <person name="Gansberger K."/>
            <person name="Moffat K."/>
            <person name="Hill J."/>
            <person name="Bera J."/>
            <person name="Fadrosh D."/>
            <person name="Jin S."/>
            <person name="Johri S."/>
            <person name="Kim M."/>
            <person name="Overton L."/>
            <person name="Reardon M."/>
            <person name="Tsitrin T."/>
            <person name="Vuong H."/>
            <person name="Weaver B."/>
            <person name="Ciecko A."/>
            <person name="Tallon L."/>
            <person name="Jackson J."/>
            <person name="Pai G."/>
            <person name="Aken S.V."/>
            <person name="Utterback T."/>
            <person name="Reidmuller S."/>
            <person name="Feldblyum T."/>
            <person name="Hsiao J."/>
            <person name="Zismann V."/>
            <person name="Iobst S."/>
            <person name="de Vazeille A.R."/>
            <person name="Buell C.R."/>
            <person name="Ying K."/>
            <person name="Li Y."/>
            <person name="Lu T."/>
            <person name="Huang Y."/>
            <person name="Zhao Q."/>
            <person name="Feng Q."/>
            <person name="Zhang L."/>
            <person name="Zhu J."/>
            <person name="Weng Q."/>
            <person name="Mu J."/>
            <person name="Lu Y."/>
            <person name="Fan D."/>
            <person name="Liu Y."/>
            <person name="Guan J."/>
            <person name="Zhang Y."/>
            <person name="Yu S."/>
            <person name="Liu X."/>
            <person name="Zhang Y."/>
            <person name="Hong G."/>
            <person name="Han B."/>
            <person name="Choisne N."/>
            <person name="Demange N."/>
            <person name="Orjeda G."/>
            <person name="Samain S."/>
            <person name="Cattolico L."/>
            <person name="Pelletier E."/>
            <person name="Couloux A."/>
            <person name="Segurens B."/>
            <person name="Wincker P."/>
            <person name="D'Hont A."/>
            <person name="Scarpelli C."/>
            <person name="Weissenbach J."/>
            <person name="Salanoubat M."/>
            <person name="Quetier F."/>
            <person name="Yu Y."/>
            <person name="Kim H.R."/>
            <person name="Rambo T."/>
            <person name="Currie J."/>
            <person name="Collura K."/>
            <person name="Luo M."/>
            <person name="Yang T."/>
            <person name="Ammiraju J.S.S."/>
            <person name="Engler F."/>
            <person name="Soderlund C."/>
            <person name="Wing R.A."/>
            <person name="Palmer L.E."/>
            <person name="de la Bastide M."/>
            <person name="Spiegel L."/>
            <person name="Nascimento L."/>
            <person name="Zutavern T."/>
            <person name="O'Shaughnessy A."/>
            <person name="Dike S."/>
            <person name="Dedhia N."/>
            <person name="Preston R."/>
            <person name="Balija V."/>
            <person name="McCombie W.R."/>
            <person name="Chow T."/>
            <person name="Chen H."/>
            <person name="Chung M."/>
            <person name="Chen C."/>
            <person name="Shaw J."/>
            <person name="Wu H."/>
            <person name="Hsiao K."/>
            <person name="Chao Y."/>
            <person name="Chu M."/>
            <person name="Cheng C."/>
            <person name="Hour A."/>
            <person name="Lee P."/>
            <person name="Lin S."/>
            <person name="Lin Y."/>
            <person name="Liou J."/>
            <person name="Liu S."/>
            <person name="Hsing Y."/>
            <person name="Raghuvanshi S."/>
            <person name="Mohanty A."/>
            <person name="Bharti A.K."/>
            <person name="Gaur A."/>
            <person name="Gupta V."/>
            <person name="Kumar D."/>
            <person name="Ravi V."/>
            <person name="Vij S."/>
            <person name="Kapur A."/>
            <person name="Khurana P."/>
            <person name="Khurana P."/>
            <person name="Khurana J.P."/>
            <person name="Tyagi A.K."/>
            <person name="Gaikwad K."/>
            <person name="Singh A."/>
            <person name="Dalal V."/>
            <person name="Srivastava S."/>
            <person name="Dixit A."/>
            <person name="Pal A.K."/>
            <person name="Ghazi I.A."/>
            <person name="Yadav M."/>
            <person name="Pandit A."/>
            <person name="Bhargava A."/>
            <person name="Sureshbabu K."/>
            <person name="Batra K."/>
            <person name="Sharma T.R."/>
            <person name="Mohapatra T."/>
            <person name="Singh N.K."/>
            <person name="Messing J."/>
            <person name="Nelson A.B."/>
            <person name="Fuks G."/>
            <person name="Kavchok S."/>
            <person name="Keizer G."/>
            <person name="Linton E."/>
            <person name="Llaca V."/>
            <person name="Song R."/>
            <person name="Tanyolac B."/>
            <person name="Young S."/>
            <person name="Ho-Il K."/>
            <person name="Hahn J.H."/>
            <person name="Sangsakoo G."/>
            <person name="Vanavichit A."/>
            <person name="de Mattos Luiz.A.T."/>
            <person name="Zimmer P.D."/>
            <person name="Malone G."/>
            <person name="Dellagostin O."/>
            <person name="de Oliveira A.C."/>
            <person name="Bevan M."/>
            <person name="Bancroft I."/>
            <person name="Minx P."/>
            <person name="Cordum H."/>
            <person name="Wilson R."/>
            <person name="Cheng Z."/>
            <person name="Jin W."/>
            <person name="Jiang J."/>
            <person name="Leong S.A."/>
            <person name="Iwama H."/>
            <person name="Gojobori T."/>
            <person name="Itoh T."/>
            <person name="Niimura Y."/>
            <person name="Fujii Y."/>
            <person name="Habara T."/>
            <person name="Sakai H."/>
            <person name="Sato Y."/>
            <person name="Wilson G."/>
            <person name="Kumar K."/>
            <person name="McCouch S."/>
            <person name="Juretic N."/>
            <person name="Hoen D."/>
            <person name="Wright S."/>
            <person name="Bruskiewich R."/>
            <person name="Bureau T."/>
            <person name="Miyao A."/>
            <person name="Hirochika H."/>
            <person name="Nishikawa T."/>
            <person name="Kadowaki K."/>
            <person name="Sugiura M."/>
            <person name="Burr B."/>
            <person name="Sasaki T."/>
        </authorList>
    </citation>
    <scope>NUCLEOTIDE SEQUENCE [LARGE SCALE GENOMIC DNA]</scope>
    <source>
        <strain evidence="2">cv. Nipponbare</strain>
    </source>
</reference>
<organism evidence="1 2">
    <name type="scientific">Oryza sativa subsp. japonica</name>
    <name type="common">Rice</name>
    <dbReference type="NCBI Taxonomy" id="39947"/>
    <lineage>
        <taxon>Eukaryota</taxon>
        <taxon>Viridiplantae</taxon>
        <taxon>Streptophyta</taxon>
        <taxon>Embryophyta</taxon>
        <taxon>Tracheophyta</taxon>
        <taxon>Spermatophyta</taxon>
        <taxon>Magnoliopsida</taxon>
        <taxon>Liliopsida</taxon>
        <taxon>Poales</taxon>
        <taxon>Poaceae</taxon>
        <taxon>BOP clade</taxon>
        <taxon>Oryzoideae</taxon>
        <taxon>Oryzeae</taxon>
        <taxon>Oryzinae</taxon>
        <taxon>Oryza</taxon>
        <taxon>Oryza sativa</taxon>
    </lineage>
</organism>
<reference evidence="1 2" key="3">
    <citation type="journal article" date="2013" name="Rice">
        <title>Improvement of the Oryza sativa Nipponbare reference genome using next generation sequence and optical map data.</title>
        <authorList>
            <person name="Kawahara Y."/>
            <person name="de la Bastide M."/>
            <person name="Hamilton J.P."/>
            <person name="Kanamori H."/>
            <person name="McCombie W.R."/>
            <person name="Ouyang S."/>
            <person name="Schwartz D.C."/>
            <person name="Tanaka T."/>
            <person name="Wu J."/>
            <person name="Zhou S."/>
            <person name="Childs K.L."/>
            <person name="Davidson R.M."/>
            <person name="Lin H."/>
            <person name="Quesada-Ocampo L."/>
            <person name="Vaillancourt B."/>
            <person name="Sakai H."/>
            <person name="Lee S.S."/>
            <person name="Kim J."/>
            <person name="Numa H."/>
            <person name="Itoh T."/>
            <person name="Buell C.R."/>
            <person name="Matsumoto T."/>
        </authorList>
    </citation>
    <scope>NUCLEOTIDE SEQUENCE [LARGE SCALE GENOMIC DNA]</scope>
    <source>
        <strain evidence="2">cv. Nipponbare</strain>
    </source>
</reference>
<evidence type="ECO:0000313" key="2">
    <source>
        <dbReference type="Proteomes" id="UP000059680"/>
    </source>
</evidence>
<dbReference type="EMBL" id="AP014968">
    <property type="protein sequence ID" value="BAT16481.1"/>
    <property type="molecule type" value="Genomic_DNA"/>
</dbReference>
<protein>
    <submittedName>
        <fullName evidence="1">Os12g0237801 protein</fullName>
    </submittedName>
</protein>
<keyword evidence="2" id="KW-1185">Reference proteome</keyword>
<gene>
    <name evidence="1" type="ordered locus">Os12g0237801</name>
    <name evidence="1" type="ORF">OSNPB_120237801</name>
</gene>
<dbReference type="InParanoid" id="A0A0P0Y8G3"/>
<evidence type="ECO:0000313" key="1">
    <source>
        <dbReference type="EMBL" id="BAT16481.1"/>
    </source>
</evidence>
<dbReference type="AlphaFoldDB" id="A0A0P0Y8G3"/>
<sequence length="155" mass="17070">MPQDPHTQASSVDIVVPELYQPARHREPPCHWIRRRLSFIARPHAQPCSTGPPTSLSAAGSATQVPPYCWIGCPHASHRRIHSRVPSCSRIRRLRTSHRRIHRLDASSLPHPLPTSRPTVGSAVNKPLVSIIVVVITTAAITISESTEEKLKKGG</sequence>
<dbReference type="Proteomes" id="UP000059680">
    <property type="component" value="Chromosome 12"/>
</dbReference>
<dbReference type="PaxDb" id="39947-A0A0P0Y8G3"/>